<dbReference type="GO" id="GO:0000287">
    <property type="term" value="F:magnesium ion binding"/>
    <property type="evidence" value="ECO:0007669"/>
    <property type="project" value="UniProtKB-UniRule"/>
</dbReference>
<evidence type="ECO:0000256" key="1">
    <source>
        <dbReference type="ARBA" id="ARBA00004496"/>
    </source>
</evidence>
<keyword evidence="12" id="KW-0460">Magnesium</keyword>
<comment type="cofactor">
    <cofactor evidence="12">
        <name>Mg(2+)</name>
        <dbReference type="ChEBI" id="CHEBI:18420"/>
    </cofactor>
    <text evidence="12">Binds 2 magnesium ions per subunit.</text>
</comment>
<dbReference type="Pfam" id="PF01261">
    <property type="entry name" value="AP_endonuc_2"/>
    <property type="match status" value="1"/>
</dbReference>
<keyword evidence="10 12" id="KW-0119">Carbohydrate metabolism</keyword>
<evidence type="ECO:0000256" key="10">
    <source>
        <dbReference type="ARBA" id="ARBA00023277"/>
    </source>
</evidence>
<dbReference type="RefSeq" id="WP_103077031.1">
    <property type="nucleotide sequence ID" value="NZ_AZRN01000019.1"/>
</dbReference>
<dbReference type="Gene3D" id="3.20.20.150">
    <property type="entry name" value="Divalent-metal-dependent TIM barrel enzymes"/>
    <property type="match status" value="1"/>
</dbReference>
<evidence type="ECO:0000313" key="16">
    <source>
        <dbReference type="EMBL" id="PNR99565.1"/>
    </source>
</evidence>
<dbReference type="EC" id="5.3.1.5" evidence="4 12"/>
<feature type="active site" evidence="12">
    <location>
        <position position="101"/>
    </location>
</feature>
<sequence>MAEYFKDIKKVEYVGKESKDPLAFHYYDPERKIGNKTMEEHLRFSVAYWHTFTAEGRDMFGVESANREWNKFSDPLDKAYARCDAAFEFMSKLGVKYFCTHDRDLVDEQETLRETNKLLDKVVERIKERMKETGIKLLWGTSNLFTHPRFMQGAATSCDADIYAYAAAQVKKALEITKELNGENYVFWGGREGYETLLNTNMELELNNLANFLHMAVDYAKEIGFDGQFLIEPKPKEPTKHQYDFDVANSYAFLQKYDLDKYFKFNIEANHATLAGHTFQHELRYARINNILGSVDANMGDLLLGWDTDQFPTNVFENVLAMYEILKNGGIAPGGLNFDSHVRRPSYENIDLFYAHIAGMDAFALGLILANKILEDKVLEDFVEKRYNSFNEGMGKKIVDGRTNFKELEEYVLDKKVGVPKSGRQEYLENLLNLCIYE</sequence>
<evidence type="ECO:0000256" key="6">
    <source>
        <dbReference type="ARBA" id="ARBA00022490"/>
    </source>
</evidence>
<dbReference type="AlphaFoldDB" id="A0A2K1P9T5"/>
<comment type="catalytic activity">
    <reaction evidence="11 12 13">
        <text>alpha-D-xylose = alpha-D-xylulofuranose</text>
        <dbReference type="Rhea" id="RHEA:22816"/>
        <dbReference type="ChEBI" id="CHEBI:28518"/>
        <dbReference type="ChEBI" id="CHEBI:188998"/>
        <dbReference type="EC" id="5.3.1.5"/>
    </reaction>
</comment>
<keyword evidence="7 12" id="KW-0859">Xylose metabolism</keyword>
<gene>
    <name evidence="12" type="primary">xylA</name>
    <name evidence="16" type="ORF">X927_05345</name>
</gene>
<dbReference type="InterPro" id="IPR036237">
    <property type="entry name" value="Xyl_isomerase-like_sf"/>
</dbReference>
<evidence type="ECO:0000256" key="7">
    <source>
        <dbReference type="ARBA" id="ARBA00022629"/>
    </source>
</evidence>
<feature type="binding site" evidence="12">
    <location>
        <position position="339"/>
    </location>
    <ligand>
        <name>Mg(2+)</name>
        <dbReference type="ChEBI" id="CHEBI:18420"/>
        <label>1</label>
    </ligand>
</feature>
<protein>
    <recommendedName>
        <fullName evidence="5 12">Xylose isomerase</fullName>
        <ecNumber evidence="4 12">5.3.1.5</ecNumber>
    </recommendedName>
</protein>
<dbReference type="Proteomes" id="UP000236604">
    <property type="component" value="Unassembled WGS sequence"/>
</dbReference>
<comment type="subunit">
    <text evidence="3 12 14">Homotetramer.</text>
</comment>
<evidence type="ECO:0000256" key="12">
    <source>
        <dbReference type="HAMAP-Rule" id="MF_00455"/>
    </source>
</evidence>
<evidence type="ECO:0000256" key="14">
    <source>
        <dbReference type="RuleBase" id="RU000610"/>
    </source>
</evidence>
<feature type="binding site" evidence="12">
    <location>
        <position position="296"/>
    </location>
    <ligand>
        <name>Mg(2+)</name>
        <dbReference type="ChEBI" id="CHEBI:18420"/>
        <label>1</label>
    </ligand>
</feature>
<feature type="binding site" evidence="12">
    <location>
        <position position="309"/>
    </location>
    <ligand>
        <name>Mg(2+)</name>
        <dbReference type="ChEBI" id="CHEBI:18420"/>
        <label>2</label>
    </ligand>
</feature>
<name>A0A2K1P9T5_9BACT</name>
<keyword evidence="8 12" id="KW-0479">Metal-binding</keyword>
<feature type="binding site" evidence="12">
    <location>
        <position position="307"/>
    </location>
    <ligand>
        <name>Mg(2+)</name>
        <dbReference type="ChEBI" id="CHEBI:18420"/>
        <label>2</label>
    </ligand>
</feature>
<evidence type="ECO:0000259" key="15">
    <source>
        <dbReference type="Pfam" id="PF01261"/>
    </source>
</evidence>
<keyword evidence="9 12" id="KW-0413">Isomerase</keyword>
<comment type="subcellular location">
    <subcellularLocation>
        <location evidence="1 12 14">Cytoplasm</location>
    </subcellularLocation>
</comment>
<dbReference type="InterPro" id="IPR001998">
    <property type="entry name" value="Xylose_isomerase"/>
</dbReference>
<dbReference type="InterPro" id="IPR013452">
    <property type="entry name" value="Xylose_isom_bac"/>
</dbReference>
<dbReference type="InterPro" id="IPR013022">
    <property type="entry name" value="Xyl_isomerase-like_TIM-brl"/>
</dbReference>
<reference evidence="16 17" key="1">
    <citation type="submission" date="2013-12" db="EMBL/GenBank/DDBJ databases">
        <title>Comparative genomics of Petrotoga isolates.</title>
        <authorList>
            <person name="Nesbo C.L."/>
            <person name="Charchuk R."/>
            <person name="Chow K."/>
        </authorList>
    </citation>
    <scope>NUCLEOTIDE SEQUENCE [LARGE SCALE GENOMIC DNA]</scope>
    <source>
        <strain evidence="16 17">DSM 14811</strain>
    </source>
</reference>
<dbReference type="PROSITE" id="PS51415">
    <property type="entry name" value="XYLOSE_ISOMERASE"/>
    <property type="match status" value="1"/>
</dbReference>
<proteinExistence type="inferred from homology"/>
<evidence type="ECO:0000256" key="5">
    <source>
        <dbReference type="ARBA" id="ARBA00018232"/>
    </source>
</evidence>
<comment type="caution">
    <text evidence="16">The sequence shown here is derived from an EMBL/GenBank/DDBJ whole genome shotgun (WGS) entry which is preliminary data.</text>
</comment>
<dbReference type="PANTHER" id="PTHR48408">
    <property type="match status" value="1"/>
</dbReference>
<feature type="active site" evidence="12">
    <location>
        <position position="104"/>
    </location>
</feature>
<evidence type="ECO:0000256" key="8">
    <source>
        <dbReference type="ARBA" id="ARBA00022723"/>
    </source>
</evidence>
<dbReference type="EMBL" id="AZRN01000019">
    <property type="protein sequence ID" value="PNR99565.1"/>
    <property type="molecule type" value="Genomic_DNA"/>
</dbReference>
<evidence type="ECO:0000256" key="9">
    <source>
        <dbReference type="ARBA" id="ARBA00023235"/>
    </source>
</evidence>
<dbReference type="GO" id="GO:0042732">
    <property type="term" value="P:D-xylose metabolic process"/>
    <property type="evidence" value="ECO:0007669"/>
    <property type="project" value="UniProtKB-UniRule"/>
</dbReference>
<evidence type="ECO:0000256" key="13">
    <source>
        <dbReference type="RuleBase" id="RU000609"/>
    </source>
</evidence>
<dbReference type="HAMAP" id="MF_00455">
    <property type="entry name" value="Xylose_isom_A"/>
    <property type="match status" value="1"/>
</dbReference>
<feature type="binding site" evidence="12">
    <location>
        <position position="271"/>
    </location>
    <ligand>
        <name>Mg(2+)</name>
        <dbReference type="ChEBI" id="CHEBI:18420"/>
        <label>2</label>
    </ligand>
</feature>
<dbReference type="NCBIfam" id="TIGR02630">
    <property type="entry name" value="xylose_isom_A"/>
    <property type="match status" value="1"/>
</dbReference>
<dbReference type="GO" id="GO:0005737">
    <property type="term" value="C:cytoplasm"/>
    <property type="evidence" value="ECO:0007669"/>
    <property type="project" value="UniProtKB-SubCell"/>
</dbReference>
<evidence type="ECO:0000256" key="11">
    <source>
        <dbReference type="ARBA" id="ARBA00033659"/>
    </source>
</evidence>
<accession>A0A2K1P9T5</accession>
<dbReference type="NCBIfam" id="NF003998">
    <property type="entry name" value="PRK05474.1"/>
    <property type="match status" value="1"/>
</dbReference>
<feature type="binding site" evidence="12">
    <location>
        <position position="268"/>
    </location>
    <ligand>
        <name>Mg(2+)</name>
        <dbReference type="ChEBI" id="CHEBI:18420"/>
        <label>2</label>
    </ligand>
</feature>
<feature type="binding site" evidence="12">
    <location>
        <position position="232"/>
    </location>
    <ligand>
        <name>Mg(2+)</name>
        <dbReference type="ChEBI" id="CHEBI:18420"/>
        <label>1</label>
    </ligand>
</feature>
<evidence type="ECO:0000256" key="2">
    <source>
        <dbReference type="ARBA" id="ARBA00005765"/>
    </source>
</evidence>
<evidence type="ECO:0000256" key="4">
    <source>
        <dbReference type="ARBA" id="ARBA00011958"/>
    </source>
</evidence>
<dbReference type="PRINTS" id="PR00688">
    <property type="entry name" value="XYLOSISMRASE"/>
</dbReference>
<evidence type="ECO:0000256" key="3">
    <source>
        <dbReference type="ARBA" id="ARBA00011881"/>
    </source>
</evidence>
<comment type="similarity">
    <text evidence="2 12 13">Belongs to the xylose isomerase family.</text>
</comment>
<dbReference type="GO" id="GO:0009045">
    <property type="term" value="F:xylose isomerase activity"/>
    <property type="evidence" value="ECO:0007669"/>
    <property type="project" value="UniProtKB-UniRule"/>
</dbReference>
<organism evidence="16 17">
    <name type="scientific">Petrotoga mexicana DSM 14811</name>
    <dbReference type="NCBI Taxonomy" id="1122954"/>
    <lineage>
        <taxon>Bacteria</taxon>
        <taxon>Thermotogati</taxon>
        <taxon>Thermotogota</taxon>
        <taxon>Thermotogae</taxon>
        <taxon>Petrotogales</taxon>
        <taxon>Petrotogaceae</taxon>
        <taxon>Petrotoga</taxon>
    </lineage>
</organism>
<keyword evidence="17" id="KW-1185">Reference proteome</keyword>
<dbReference type="PANTHER" id="PTHR48408:SF1">
    <property type="entry name" value="XYLOSE ISOMERASE"/>
    <property type="match status" value="1"/>
</dbReference>
<evidence type="ECO:0000313" key="17">
    <source>
        <dbReference type="Proteomes" id="UP000236604"/>
    </source>
</evidence>
<feature type="domain" description="Xylose isomerase-like TIM barrel" evidence="15">
    <location>
        <begin position="105"/>
        <end position="280"/>
    </location>
</feature>
<feature type="binding site" evidence="12">
    <location>
        <position position="268"/>
    </location>
    <ligand>
        <name>Mg(2+)</name>
        <dbReference type="ChEBI" id="CHEBI:18420"/>
        <label>1</label>
    </ligand>
</feature>
<dbReference type="FunFam" id="3.20.20.150:FF:000002">
    <property type="entry name" value="Xylose isomerase"/>
    <property type="match status" value="1"/>
</dbReference>
<keyword evidence="6 12" id="KW-0963">Cytoplasm</keyword>
<dbReference type="SUPFAM" id="SSF51658">
    <property type="entry name" value="Xylose isomerase-like"/>
    <property type="match status" value="1"/>
</dbReference>